<evidence type="ECO:0000259" key="3">
    <source>
        <dbReference type="Pfam" id="PF13439"/>
    </source>
</evidence>
<sequence>MIQRDRWLKIFYFTSLVLLTGLLAHRAYLYLATPDFLSVHAAQLAKITEAAPSDDELKFAVVGNVNNSVRIFGEEIVPVINAGDYDFVVSAGNAVSSGREESYRAIHRLFRRLEPPYLLTFGENEYSDFGSYRFYEQFGPHFFSFRLKDSLFVFLDGTGKSDTAWQLMWLERELALPNLQNRFVFIGTPLHPPLQETPVFESENYLDNEAFRRPLMDLLESHEVDVVFSANLSVYSRLTIDGVEYITTGGAGGPFVTGETPFHHFVDVTVAGESVSIQPVLFDIHLPAWRRVLDGMWSATYAFFHVSFLRFLLIITALALLAVYLHRLLFENKDYYPDFDVDEAPYRDRSLRVAMYSNNYFPFVSGITVSVDRLRRGLEALGDQVLLFVPRYDRDTRSDPAVERAPTLAAFGNKGEFRLSNLFHLQLFTRLRSFRPDVIHVHHPFWLGSVGLFLGRRLRVPVVYTYHTRLEHYAHFVPLPGPLFRNLISHYLIKRFSNKCDGVIVPTQSAEEYLRMVGVKTTTLIQPTGIDLGDEQMPSAEEVACLRQRLGIAETELVLISVSRLSKEKNIGFMLRCLKKIKSADLPPFRLLLVGEGPGRGQLETLIGELSLQDRVILAGSVEPEHMNRYYALADVFVFASRSETQGMVILEAMAAGLPVLAVRSSGIDDVVQEGKTGFKTTENIDAWGGQLERLLCDSDLRERLSRRALELVRTHDISAFSRNVRNFYVRVMAQYHARGR</sequence>
<dbReference type="GO" id="GO:0016757">
    <property type="term" value="F:glycosyltransferase activity"/>
    <property type="evidence" value="ECO:0007669"/>
    <property type="project" value="InterPro"/>
</dbReference>
<dbReference type="InterPro" id="IPR001296">
    <property type="entry name" value="Glyco_trans_1"/>
</dbReference>
<keyword evidence="4" id="KW-0808">Transferase</keyword>
<dbReference type="Gene3D" id="3.40.50.2000">
    <property type="entry name" value="Glycogen Phosphorylase B"/>
    <property type="match status" value="2"/>
</dbReference>
<feature type="domain" description="Glycosyltransferase subfamily 4-like N-terminal" evidence="3">
    <location>
        <begin position="364"/>
        <end position="532"/>
    </location>
</feature>
<dbReference type="InterPro" id="IPR029052">
    <property type="entry name" value="Metallo-depent_PP-like"/>
</dbReference>
<gene>
    <name evidence="4" type="ORF">G3I74_01175</name>
</gene>
<proteinExistence type="predicted"/>
<keyword evidence="1" id="KW-0812">Transmembrane</keyword>
<dbReference type="Pfam" id="PF00534">
    <property type="entry name" value="Glycos_transf_1"/>
    <property type="match status" value="1"/>
</dbReference>
<dbReference type="Gene3D" id="3.60.21.10">
    <property type="match status" value="1"/>
</dbReference>
<name>A0A845UR77_9GAMM</name>
<dbReference type="AlphaFoldDB" id="A0A845UR77"/>
<dbReference type="Pfam" id="PF13439">
    <property type="entry name" value="Glyco_transf_4"/>
    <property type="match status" value="1"/>
</dbReference>
<keyword evidence="1" id="KW-0472">Membrane</keyword>
<dbReference type="SUPFAM" id="SSF53756">
    <property type="entry name" value="UDP-Glycosyltransferase/glycogen phosphorylase"/>
    <property type="match status" value="1"/>
</dbReference>
<feature type="domain" description="Glycosyl transferase family 1" evidence="2">
    <location>
        <begin position="547"/>
        <end position="709"/>
    </location>
</feature>
<accession>A0A845UR77</accession>
<evidence type="ECO:0000259" key="2">
    <source>
        <dbReference type="Pfam" id="PF00534"/>
    </source>
</evidence>
<protein>
    <submittedName>
        <fullName evidence="4">Glycosyltransferase</fullName>
    </submittedName>
</protein>
<dbReference type="Proteomes" id="UP000484885">
    <property type="component" value="Unassembled WGS sequence"/>
</dbReference>
<evidence type="ECO:0000313" key="4">
    <source>
        <dbReference type="EMBL" id="NDY94343.1"/>
    </source>
</evidence>
<feature type="transmembrane region" description="Helical" evidence="1">
    <location>
        <begin position="301"/>
        <end position="325"/>
    </location>
</feature>
<keyword evidence="5" id="KW-1185">Reference proteome</keyword>
<dbReference type="SUPFAM" id="SSF56300">
    <property type="entry name" value="Metallo-dependent phosphatases"/>
    <property type="match status" value="1"/>
</dbReference>
<evidence type="ECO:0000256" key="1">
    <source>
        <dbReference type="SAM" id="Phobius"/>
    </source>
</evidence>
<dbReference type="InterPro" id="IPR028098">
    <property type="entry name" value="Glyco_trans_4-like_N"/>
</dbReference>
<evidence type="ECO:0000313" key="5">
    <source>
        <dbReference type="Proteomes" id="UP000484885"/>
    </source>
</evidence>
<reference evidence="4 5" key="1">
    <citation type="submission" date="2020-02" db="EMBL/GenBank/DDBJ databases">
        <authorList>
            <person name="Zhang X.-Y."/>
        </authorList>
    </citation>
    <scope>NUCLEOTIDE SEQUENCE [LARGE SCALE GENOMIC DNA]</scope>
    <source>
        <strain evidence="4 5">C33</strain>
    </source>
</reference>
<dbReference type="RefSeq" id="WP_164209274.1">
    <property type="nucleotide sequence ID" value="NZ_JAAGSC010000023.1"/>
</dbReference>
<dbReference type="PANTHER" id="PTHR45947">
    <property type="entry name" value="SULFOQUINOVOSYL TRANSFERASE SQD2"/>
    <property type="match status" value="1"/>
</dbReference>
<dbReference type="InterPro" id="IPR050194">
    <property type="entry name" value="Glycosyltransferase_grp1"/>
</dbReference>
<dbReference type="PANTHER" id="PTHR45947:SF3">
    <property type="entry name" value="SULFOQUINOVOSYL TRANSFERASE SQD2"/>
    <property type="match status" value="1"/>
</dbReference>
<organism evidence="4 5">
    <name type="scientific">Wenzhouxiangella limi</name>
    <dbReference type="NCBI Taxonomy" id="2707351"/>
    <lineage>
        <taxon>Bacteria</taxon>
        <taxon>Pseudomonadati</taxon>
        <taxon>Pseudomonadota</taxon>
        <taxon>Gammaproteobacteria</taxon>
        <taxon>Chromatiales</taxon>
        <taxon>Wenzhouxiangellaceae</taxon>
        <taxon>Wenzhouxiangella</taxon>
    </lineage>
</organism>
<comment type="caution">
    <text evidence="4">The sequence shown here is derived from an EMBL/GenBank/DDBJ whole genome shotgun (WGS) entry which is preliminary data.</text>
</comment>
<dbReference type="EMBL" id="JAAGSC010000023">
    <property type="protein sequence ID" value="NDY94343.1"/>
    <property type="molecule type" value="Genomic_DNA"/>
</dbReference>
<keyword evidence="1" id="KW-1133">Transmembrane helix</keyword>